<keyword evidence="3" id="KW-1185">Reference proteome</keyword>
<accession>A0A291GL34</accession>
<dbReference type="Pfam" id="PF14013">
    <property type="entry name" value="MT0933_antitox"/>
    <property type="match status" value="1"/>
</dbReference>
<organism evidence="2 3">
    <name type="scientific">Brachybacterium vulturis</name>
    <dbReference type="NCBI Taxonomy" id="2017484"/>
    <lineage>
        <taxon>Bacteria</taxon>
        <taxon>Bacillati</taxon>
        <taxon>Actinomycetota</taxon>
        <taxon>Actinomycetes</taxon>
        <taxon>Micrococcales</taxon>
        <taxon>Dermabacteraceae</taxon>
        <taxon>Brachybacterium</taxon>
    </lineage>
</organism>
<dbReference type="EMBL" id="CP023563">
    <property type="protein sequence ID" value="ATG51223.1"/>
    <property type="molecule type" value="Genomic_DNA"/>
</dbReference>
<dbReference type="AlphaFoldDB" id="A0A291GL34"/>
<dbReference type="Proteomes" id="UP000218165">
    <property type="component" value="Chromosome"/>
</dbReference>
<dbReference type="OrthoDB" id="3267972at2"/>
<name>A0A291GL34_9MICO</name>
<evidence type="ECO:0000313" key="3">
    <source>
        <dbReference type="Proteomes" id="UP000218165"/>
    </source>
</evidence>
<gene>
    <name evidence="2" type="ORF">CFK38_06560</name>
</gene>
<proteinExistence type="predicted"/>
<sequence length="68" mass="7196">MGFDDALNKAKNLASENPEQAEQMLDAAGEQIKERTPDNVDGQVDSGLDAARDKFGLDGGEGEENQGS</sequence>
<dbReference type="InterPro" id="IPR028037">
    <property type="entry name" value="Antitoxin_Rv0909/MT0933"/>
</dbReference>
<evidence type="ECO:0000256" key="1">
    <source>
        <dbReference type="SAM" id="MobiDB-lite"/>
    </source>
</evidence>
<reference evidence="3" key="1">
    <citation type="submission" date="2017-09" db="EMBL/GenBank/DDBJ databases">
        <title>Brachybacterium sp. VM2412.</title>
        <authorList>
            <person name="Tak E.J."/>
            <person name="Bae J.-W."/>
        </authorList>
    </citation>
    <scope>NUCLEOTIDE SEQUENCE [LARGE SCALE GENOMIC DNA]</scope>
    <source>
        <strain evidence="3">VM2412</strain>
    </source>
</reference>
<protein>
    <recommendedName>
        <fullName evidence="4">Antitoxin</fullName>
    </recommendedName>
</protein>
<dbReference type="KEGG" id="brz:CFK38_06560"/>
<dbReference type="RefSeq" id="WP_096802359.1">
    <property type="nucleotide sequence ID" value="NZ_CP023563.1"/>
</dbReference>
<feature type="region of interest" description="Disordered" evidence="1">
    <location>
        <begin position="1"/>
        <end position="68"/>
    </location>
</feature>
<evidence type="ECO:0000313" key="2">
    <source>
        <dbReference type="EMBL" id="ATG51223.1"/>
    </source>
</evidence>
<evidence type="ECO:0008006" key="4">
    <source>
        <dbReference type="Google" id="ProtNLM"/>
    </source>
</evidence>